<protein>
    <recommendedName>
        <fullName evidence="1">Shedu protein SduA C-terminal domain-containing protein</fullName>
    </recommendedName>
</protein>
<dbReference type="EMBL" id="FMHV01000002">
    <property type="protein sequence ID" value="SCL25732.1"/>
    <property type="molecule type" value="Genomic_DNA"/>
</dbReference>
<organism evidence="2 3">
    <name type="scientific">Micromonospora rhizosphaerae</name>
    <dbReference type="NCBI Taxonomy" id="568872"/>
    <lineage>
        <taxon>Bacteria</taxon>
        <taxon>Bacillati</taxon>
        <taxon>Actinomycetota</taxon>
        <taxon>Actinomycetes</taxon>
        <taxon>Micromonosporales</taxon>
        <taxon>Micromonosporaceae</taxon>
        <taxon>Micromonospora</taxon>
    </lineage>
</organism>
<dbReference type="Pfam" id="PF14082">
    <property type="entry name" value="SduA_C"/>
    <property type="match status" value="1"/>
</dbReference>
<gene>
    <name evidence="2" type="ORF">GA0070624_3166</name>
</gene>
<sequence>MIDGGCPRSRAASRHSSAKVNIPGWSISREWKVLLASDPEEGAVHRFLEDHPVLLPGGLGDIGPGGHHGPELGGVFSEPPLHGLARDRRPDFMWVTRSTSLITPVCIEIEKPSKRWFTKDGRPTSELTQALDQLTDWKVWFSEPENQSIFRKTYLRGQYDDRQLLPQYVLIYGRAKEFDSFEYHTRPDRLRKKRDYMRRPDESFMTFDSLEPKQERAELTTLAMTSDGPELLAIPPTLTTGPFTGYVATELRSPHAAVARNKLLSDQRKGHVVERWLHWQSVHEAPAHGLRTYSNRKGE</sequence>
<keyword evidence="3" id="KW-1185">Reference proteome</keyword>
<dbReference type="Proteomes" id="UP000199413">
    <property type="component" value="Unassembled WGS sequence"/>
</dbReference>
<evidence type="ECO:0000259" key="1">
    <source>
        <dbReference type="Pfam" id="PF14082"/>
    </source>
</evidence>
<dbReference type="STRING" id="568872.GA0070624_3166"/>
<evidence type="ECO:0000313" key="3">
    <source>
        <dbReference type="Proteomes" id="UP000199413"/>
    </source>
</evidence>
<dbReference type="RefSeq" id="WP_091341813.1">
    <property type="nucleotide sequence ID" value="NZ_FMHV01000002.1"/>
</dbReference>
<accession>A0A1C6S8E9</accession>
<dbReference type="OrthoDB" id="4026940at2"/>
<reference evidence="3" key="1">
    <citation type="submission" date="2016-06" db="EMBL/GenBank/DDBJ databases">
        <authorList>
            <person name="Varghese N."/>
            <person name="Submissions Spin"/>
        </authorList>
    </citation>
    <scope>NUCLEOTIDE SEQUENCE [LARGE SCALE GENOMIC DNA]</scope>
    <source>
        <strain evidence="3">DSM 45431</strain>
    </source>
</reference>
<evidence type="ECO:0000313" key="2">
    <source>
        <dbReference type="EMBL" id="SCL25732.1"/>
    </source>
</evidence>
<proteinExistence type="predicted"/>
<feature type="domain" description="Shedu protein SduA C-terminal" evidence="1">
    <location>
        <begin position="41"/>
        <end position="210"/>
    </location>
</feature>
<dbReference type="InterPro" id="IPR025359">
    <property type="entry name" value="SduA_C"/>
</dbReference>
<name>A0A1C6S8E9_9ACTN</name>
<dbReference type="AlphaFoldDB" id="A0A1C6S8E9"/>